<dbReference type="Gene3D" id="1.10.10.10">
    <property type="entry name" value="Winged helix-like DNA-binding domain superfamily/Winged helix DNA-binding domain"/>
    <property type="match status" value="1"/>
</dbReference>
<gene>
    <name evidence="6" type="ORF">FQP86_08915</name>
</gene>
<protein>
    <submittedName>
        <fullName evidence="6">LysR family transcriptional regulator</fullName>
    </submittedName>
</protein>
<name>A0A558HNK2_9GAMM</name>
<dbReference type="InterPro" id="IPR036390">
    <property type="entry name" value="WH_DNA-bd_sf"/>
</dbReference>
<proteinExistence type="inferred from homology"/>
<keyword evidence="2" id="KW-0805">Transcription regulation</keyword>
<evidence type="ECO:0000256" key="2">
    <source>
        <dbReference type="ARBA" id="ARBA00023015"/>
    </source>
</evidence>
<dbReference type="SUPFAM" id="SSF53850">
    <property type="entry name" value="Periplasmic binding protein-like II"/>
    <property type="match status" value="1"/>
</dbReference>
<dbReference type="OrthoDB" id="6183733at2"/>
<dbReference type="SUPFAM" id="SSF46785">
    <property type="entry name" value="Winged helix' DNA-binding domain"/>
    <property type="match status" value="1"/>
</dbReference>
<dbReference type="PANTHER" id="PTHR30126">
    <property type="entry name" value="HTH-TYPE TRANSCRIPTIONAL REGULATOR"/>
    <property type="match status" value="1"/>
</dbReference>
<sequence length="316" mass="35329">MAHPDPLNNRTYSMSDIDAYNTFLMVADLGSLSRAAERLRLPKSTVSRRLDALEGRFGTRLVERGHRGIRLSEAGETLYRYARSMANLDDEAHRAIEDRQSDLTGTIRIHATPALGRHFLGRALTSFLSEHDGVDIKLKLWHNGREILENQPHLVIGFPHLAGSTHVFRPLTQWQQAAYAASHVENPDELPWGELEPLVSGTSLSRHPEDPRPNHIQSDDLEVLTDYVADGLIRAVLPTDWVNSLSERNGQSFKRLECDEIPPVEIGMLLPRGPIPTRVRLLADWLAREIGKNEPERVTAKAARRTVSEAAASTTG</sequence>
<dbReference type="Proteomes" id="UP000319941">
    <property type="component" value="Unassembled WGS sequence"/>
</dbReference>
<evidence type="ECO:0000313" key="7">
    <source>
        <dbReference type="Proteomes" id="UP000319941"/>
    </source>
</evidence>
<keyword evidence="4" id="KW-0804">Transcription</keyword>
<dbReference type="Gene3D" id="3.40.190.290">
    <property type="match status" value="1"/>
</dbReference>
<evidence type="ECO:0000256" key="1">
    <source>
        <dbReference type="ARBA" id="ARBA00009437"/>
    </source>
</evidence>
<dbReference type="Pfam" id="PF00126">
    <property type="entry name" value="HTH_1"/>
    <property type="match status" value="1"/>
</dbReference>
<evidence type="ECO:0000259" key="5">
    <source>
        <dbReference type="PROSITE" id="PS50931"/>
    </source>
</evidence>
<reference evidence="6 7" key="1">
    <citation type="submission" date="2019-07" db="EMBL/GenBank/DDBJ databases">
        <title>Diversity of Bacteria from Kongsfjorden, Arctic.</title>
        <authorList>
            <person name="Yu Y."/>
        </authorList>
    </citation>
    <scope>NUCLEOTIDE SEQUENCE [LARGE SCALE GENOMIC DNA]</scope>
    <source>
        <strain evidence="6 7">SM1923</strain>
    </source>
</reference>
<dbReference type="EMBL" id="VNFH01000005">
    <property type="protein sequence ID" value="TVU70719.1"/>
    <property type="molecule type" value="Genomic_DNA"/>
</dbReference>
<dbReference type="PANTHER" id="PTHR30126:SF40">
    <property type="entry name" value="HTH-TYPE TRANSCRIPTIONAL REGULATOR GLTR"/>
    <property type="match status" value="1"/>
</dbReference>
<dbReference type="InterPro" id="IPR005119">
    <property type="entry name" value="LysR_subst-bd"/>
</dbReference>
<keyword evidence="3" id="KW-0238">DNA-binding</keyword>
<organism evidence="6 7">
    <name type="scientific">Cobetia crustatorum</name>
    <dbReference type="NCBI Taxonomy" id="553385"/>
    <lineage>
        <taxon>Bacteria</taxon>
        <taxon>Pseudomonadati</taxon>
        <taxon>Pseudomonadota</taxon>
        <taxon>Gammaproteobacteria</taxon>
        <taxon>Oceanospirillales</taxon>
        <taxon>Halomonadaceae</taxon>
        <taxon>Cobetia</taxon>
    </lineage>
</organism>
<dbReference type="PROSITE" id="PS50931">
    <property type="entry name" value="HTH_LYSR"/>
    <property type="match status" value="1"/>
</dbReference>
<dbReference type="InterPro" id="IPR036388">
    <property type="entry name" value="WH-like_DNA-bd_sf"/>
</dbReference>
<dbReference type="FunFam" id="1.10.10.10:FF:000001">
    <property type="entry name" value="LysR family transcriptional regulator"/>
    <property type="match status" value="1"/>
</dbReference>
<dbReference type="AlphaFoldDB" id="A0A558HNK2"/>
<evidence type="ECO:0000313" key="6">
    <source>
        <dbReference type="EMBL" id="TVU70719.1"/>
    </source>
</evidence>
<keyword evidence="7" id="KW-1185">Reference proteome</keyword>
<dbReference type="GO" id="GO:0000976">
    <property type="term" value="F:transcription cis-regulatory region binding"/>
    <property type="evidence" value="ECO:0007669"/>
    <property type="project" value="TreeGrafter"/>
</dbReference>
<dbReference type="STRING" id="553385.GCA_000591415_03672"/>
<comment type="caution">
    <text evidence="6">The sequence shown here is derived from an EMBL/GenBank/DDBJ whole genome shotgun (WGS) entry which is preliminary data.</text>
</comment>
<evidence type="ECO:0000256" key="4">
    <source>
        <dbReference type="ARBA" id="ARBA00023163"/>
    </source>
</evidence>
<evidence type="ECO:0000256" key="3">
    <source>
        <dbReference type="ARBA" id="ARBA00023125"/>
    </source>
</evidence>
<feature type="domain" description="HTH lysR-type" evidence="5">
    <location>
        <begin position="22"/>
        <end position="72"/>
    </location>
</feature>
<dbReference type="GO" id="GO:0003700">
    <property type="term" value="F:DNA-binding transcription factor activity"/>
    <property type="evidence" value="ECO:0007669"/>
    <property type="project" value="InterPro"/>
</dbReference>
<accession>A0A558HNK2</accession>
<comment type="similarity">
    <text evidence="1">Belongs to the LysR transcriptional regulatory family.</text>
</comment>
<dbReference type="InterPro" id="IPR000847">
    <property type="entry name" value="LysR_HTH_N"/>
</dbReference>
<dbReference type="Pfam" id="PF03466">
    <property type="entry name" value="LysR_substrate"/>
    <property type="match status" value="1"/>
</dbReference>